<evidence type="ECO:0000256" key="1">
    <source>
        <dbReference type="SAM" id="MobiDB-lite"/>
    </source>
</evidence>
<accession>A0A9P7YMS6</accession>
<name>A0A9P7YMS6_9HELO</name>
<keyword evidence="3" id="KW-1185">Reference proteome</keyword>
<dbReference type="AlphaFoldDB" id="A0A9P7YMS6"/>
<organism evidence="2 3">
    <name type="scientific">Amylocarpus encephaloides</name>
    <dbReference type="NCBI Taxonomy" id="45428"/>
    <lineage>
        <taxon>Eukaryota</taxon>
        <taxon>Fungi</taxon>
        <taxon>Dikarya</taxon>
        <taxon>Ascomycota</taxon>
        <taxon>Pezizomycotina</taxon>
        <taxon>Leotiomycetes</taxon>
        <taxon>Helotiales</taxon>
        <taxon>Helotiales incertae sedis</taxon>
        <taxon>Amylocarpus</taxon>
    </lineage>
</organism>
<evidence type="ECO:0000313" key="3">
    <source>
        <dbReference type="Proteomes" id="UP000824998"/>
    </source>
</evidence>
<dbReference type="EMBL" id="MU251401">
    <property type="protein sequence ID" value="KAG9236704.1"/>
    <property type="molecule type" value="Genomic_DNA"/>
</dbReference>
<gene>
    <name evidence="2" type="ORF">BJ875DRAFT_371491</name>
</gene>
<evidence type="ECO:0000313" key="2">
    <source>
        <dbReference type="EMBL" id="KAG9236704.1"/>
    </source>
</evidence>
<comment type="caution">
    <text evidence="2">The sequence shown here is derived from an EMBL/GenBank/DDBJ whole genome shotgun (WGS) entry which is preliminary data.</text>
</comment>
<sequence length="576" mass="64397">MKWFKKKRSKSLDHQESQTVTRFAPGFGTPRASEAAGILLAKFPQRVLECIFAQVCPHARDETYESCEQAAADDTCMLCDLRDLSHCAQVSRRWRTAATAVLYHSIRIDQVHYCPLEGILAEKRKRKSKLNRNAEPEDTAHVRLQLLSRTLRGHWDTYALQVQFLKTPYMTRETSKPELARAVSVCHNIRYLDLPDGFFADDPACQPLKAEVQGRCPDIRKMAYKEGSERSLELLAGGLLWRNLEVLELSSLNMDPAVLRQALGSLPRIHAIKIRDMKTFNDQLLKHDNYLPPFPALKELIIEDAPNVTAQGLTAWLSRHDTKRMLKTLSLTETGVLPTTLKSVLDAAPRLEHFTIAESVTTSFPPGVPPLSSTSLRTLHYEITSASSANSYTTTPSYYAYLTASLLSKGLPNLRELYVRDPDFPESLIDLAPPAAPFQSDLDNFIPKPFAGSPTNNRFSSNNPFANTAGIGPVLRQELEIYSKGLEEMEWNFLKVEPSKGHNRSGSASVSRPISSYGLSNNIATPWTQNMGARRSVIVGNDFGGLLKVPSPDDARPSSSAGERRSQRGSHYDMWR</sequence>
<proteinExistence type="predicted"/>
<dbReference type="InterPro" id="IPR032675">
    <property type="entry name" value="LRR_dom_sf"/>
</dbReference>
<reference evidence="2" key="1">
    <citation type="journal article" date="2021" name="IMA Fungus">
        <title>Genomic characterization of three marine fungi, including Emericellopsis atlantica sp. nov. with signatures of a generalist lifestyle and marine biomass degradation.</title>
        <authorList>
            <person name="Hagestad O.C."/>
            <person name="Hou L."/>
            <person name="Andersen J.H."/>
            <person name="Hansen E.H."/>
            <person name="Altermark B."/>
            <person name="Li C."/>
            <person name="Kuhnert E."/>
            <person name="Cox R.J."/>
            <person name="Crous P.W."/>
            <person name="Spatafora J.W."/>
            <person name="Lail K."/>
            <person name="Amirebrahimi M."/>
            <person name="Lipzen A."/>
            <person name="Pangilinan J."/>
            <person name="Andreopoulos W."/>
            <person name="Hayes R.D."/>
            <person name="Ng V."/>
            <person name="Grigoriev I.V."/>
            <person name="Jackson S.A."/>
            <person name="Sutton T.D.S."/>
            <person name="Dobson A.D.W."/>
            <person name="Rama T."/>
        </authorList>
    </citation>
    <scope>NUCLEOTIDE SEQUENCE</scope>
    <source>
        <strain evidence="2">TRa018bII</strain>
    </source>
</reference>
<feature type="compositionally biased region" description="Basic and acidic residues" evidence="1">
    <location>
        <begin position="551"/>
        <end position="576"/>
    </location>
</feature>
<protein>
    <recommendedName>
        <fullName evidence="4">F-box domain-containing protein</fullName>
    </recommendedName>
</protein>
<dbReference type="Gene3D" id="3.80.10.10">
    <property type="entry name" value="Ribonuclease Inhibitor"/>
    <property type="match status" value="1"/>
</dbReference>
<dbReference type="Proteomes" id="UP000824998">
    <property type="component" value="Unassembled WGS sequence"/>
</dbReference>
<evidence type="ECO:0008006" key="4">
    <source>
        <dbReference type="Google" id="ProtNLM"/>
    </source>
</evidence>
<dbReference type="SUPFAM" id="SSF52047">
    <property type="entry name" value="RNI-like"/>
    <property type="match status" value="1"/>
</dbReference>
<dbReference type="OrthoDB" id="5405297at2759"/>
<feature type="region of interest" description="Disordered" evidence="1">
    <location>
        <begin position="548"/>
        <end position="576"/>
    </location>
</feature>